<gene>
    <name evidence="2" type="ORF">HannXRQ_Chr05g0146551</name>
    <name evidence="1" type="ORF">HanXRQr2_Chr05g0214781</name>
</gene>
<reference evidence="1" key="3">
    <citation type="submission" date="2020-06" db="EMBL/GenBank/DDBJ databases">
        <title>Helianthus annuus Genome sequencing and assembly Release 2.</title>
        <authorList>
            <person name="Gouzy J."/>
            <person name="Langlade N."/>
            <person name="Munos S."/>
        </authorList>
    </citation>
    <scope>NUCLEOTIDE SEQUENCE</scope>
    <source>
        <tissue evidence="1">Leaves</tissue>
    </source>
</reference>
<evidence type="ECO:0000313" key="1">
    <source>
        <dbReference type="EMBL" id="KAF5805892.1"/>
    </source>
</evidence>
<sequence>MLELINLILQRARGASPVGHITSTILKHKAGGFCHQQFLRFCLIYCHPFVTLIKSFHRFIQFFSTSPHER</sequence>
<evidence type="ECO:0000313" key="3">
    <source>
        <dbReference type="Proteomes" id="UP000215914"/>
    </source>
</evidence>
<reference evidence="1 3" key="1">
    <citation type="journal article" date="2017" name="Nature">
        <title>The sunflower genome provides insights into oil metabolism, flowering and Asterid evolution.</title>
        <authorList>
            <person name="Badouin H."/>
            <person name="Gouzy J."/>
            <person name="Grassa C.J."/>
            <person name="Murat F."/>
            <person name="Staton S.E."/>
            <person name="Cottret L."/>
            <person name="Lelandais-Briere C."/>
            <person name="Owens G.L."/>
            <person name="Carrere S."/>
            <person name="Mayjonade B."/>
            <person name="Legrand L."/>
            <person name="Gill N."/>
            <person name="Kane N.C."/>
            <person name="Bowers J.E."/>
            <person name="Hubner S."/>
            <person name="Bellec A."/>
            <person name="Berard A."/>
            <person name="Berges H."/>
            <person name="Blanchet N."/>
            <person name="Boniface M.C."/>
            <person name="Brunel D."/>
            <person name="Catrice O."/>
            <person name="Chaidir N."/>
            <person name="Claudel C."/>
            <person name="Donnadieu C."/>
            <person name="Faraut T."/>
            <person name="Fievet G."/>
            <person name="Helmstetter N."/>
            <person name="King M."/>
            <person name="Knapp S.J."/>
            <person name="Lai Z."/>
            <person name="Le Paslier M.C."/>
            <person name="Lippi Y."/>
            <person name="Lorenzon L."/>
            <person name="Mandel J.R."/>
            <person name="Marage G."/>
            <person name="Marchand G."/>
            <person name="Marquand E."/>
            <person name="Bret-Mestries E."/>
            <person name="Morien E."/>
            <person name="Nambeesan S."/>
            <person name="Nguyen T."/>
            <person name="Pegot-Espagnet P."/>
            <person name="Pouilly N."/>
            <person name="Raftis F."/>
            <person name="Sallet E."/>
            <person name="Schiex T."/>
            <person name="Thomas J."/>
            <person name="Vandecasteele C."/>
            <person name="Vares D."/>
            <person name="Vear F."/>
            <person name="Vautrin S."/>
            <person name="Crespi M."/>
            <person name="Mangin B."/>
            <person name="Burke J.M."/>
            <person name="Salse J."/>
            <person name="Munos S."/>
            <person name="Vincourt P."/>
            <person name="Rieseberg L.H."/>
            <person name="Langlade N.B."/>
        </authorList>
    </citation>
    <scope>NUCLEOTIDE SEQUENCE [LARGE SCALE GENOMIC DNA]</scope>
    <source>
        <strain evidence="3">cv. SF193</strain>
        <tissue evidence="1">Leaves</tissue>
    </source>
</reference>
<dbReference type="AlphaFoldDB" id="A0A251UR59"/>
<keyword evidence="3" id="KW-1185">Reference proteome</keyword>
<protein>
    <submittedName>
        <fullName evidence="2">Uncharacterized protein</fullName>
    </submittedName>
</protein>
<organism evidence="2 3">
    <name type="scientific">Helianthus annuus</name>
    <name type="common">Common sunflower</name>
    <dbReference type="NCBI Taxonomy" id="4232"/>
    <lineage>
        <taxon>Eukaryota</taxon>
        <taxon>Viridiplantae</taxon>
        <taxon>Streptophyta</taxon>
        <taxon>Embryophyta</taxon>
        <taxon>Tracheophyta</taxon>
        <taxon>Spermatophyta</taxon>
        <taxon>Magnoliopsida</taxon>
        <taxon>eudicotyledons</taxon>
        <taxon>Gunneridae</taxon>
        <taxon>Pentapetalae</taxon>
        <taxon>asterids</taxon>
        <taxon>campanulids</taxon>
        <taxon>Asterales</taxon>
        <taxon>Asteraceae</taxon>
        <taxon>Asteroideae</taxon>
        <taxon>Heliantheae alliance</taxon>
        <taxon>Heliantheae</taxon>
        <taxon>Helianthus</taxon>
    </lineage>
</organism>
<reference evidence="2" key="2">
    <citation type="submission" date="2017-02" db="EMBL/GenBank/DDBJ databases">
        <title>Sunflower complete genome.</title>
        <authorList>
            <person name="Langlade N."/>
            <person name="Munos S."/>
        </authorList>
    </citation>
    <scope>NUCLEOTIDE SEQUENCE [LARGE SCALE GENOMIC DNA]</scope>
    <source>
        <tissue evidence="2">Leaves</tissue>
    </source>
</reference>
<dbReference type="EMBL" id="MNCJ02000320">
    <property type="protein sequence ID" value="KAF5805892.1"/>
    <property type="molecule type" value="Genomic_DNA"/>
</dbReference>
<accession>A0A251UR59</accession>
<dbReference type="Proteomes" id="UP000215914">
    <property type="component" value="Chromosome 5"/>
</dbReference>
<name>A0A251UR59_HELAN</name>
<dbReference type="InParanoid" id="A0A251UR59"/>
<dbReference type="EMBL" id="CM007894">
    <property type="protein sequence ID" value="OTG25336.1"/>
    <property type="molecule type" value="Genomic_DNA"/>
</dbReference>
<evidence type="ECO:0000313" key="2">
    <source>
        <dbReference type="EMBL" id="OTG25336.1"/>
    </source>
</evidence>
<dbReference type="Gramene" id="mRNA:HanXRQr2_Chr05g0214781">
    <property type="protein sequence ID" value="CDS:HanXRQr2_Chr05g0214781.1"/>
    <property type="gene ID" value="HanXRQr2_Chr05g0214781"/>
</dbReference>
<proteinExistence type="predicted"/>